<protein>
    <submittedName>
        <fullName evidence="8">8-oxo-dGTP diphosphatase</fullName>
    </submittedName>
</protein>
<dbReference type="GO" id="GO:0005737">
    <property type="term" value="C:cytoplasm"/>
    <property type="evidence" value="ECO:0007669"/>
    <property type="project" value="TreeGrafter"/>
</dbReference>
<evidence type="ECO:0000313" key="9">
    <source>
        <dbReference type="Proteomes" id="UP000298210"/>
    </source>
</evidence>
<keyword evidence="3" id="KW-0479">Metal-binding</keyword>
<dbReference type="PANTHER" id="PTHR43758:SF2">
    <property type="entry name" value="OXIDIZED PURINE NUCLEOSIDE TRIPHOSPHATE HYDROLASE"/>
    <property type="match status" value="1"/>
</dbReference>
<comment type="cofactor">
    <cofactor evidence="1">
        <name>Mg(2+)</name>
        <dbReference type="ChEBI" id="CHEBI:18420"/>
    </cofactor>
</comment>
<dbReference type="Pfam" id="PF00293">
    <property type="entry name" value="NUDIX"/>
    <property type="match status" value="1"/>
</dbReference>
<dbReference type="Proteomes" id="UP000298210">
    <property type="component" value="Unassembled WGS sequence"/>
</dbReference>
<evidence type="ECO:0000256" key="1">
    <source>
        <dbReference type="ARBA" id="ARBA00001946"/>
    </source>
</evidence>
<dbReference type="AlphaFoldDB" id="A0A4Y7WSB3"/>
<dbReference type="PRINTS" id="PR00502">
    <property type="entry name" value="NUDIXFAMILY"/>
</dbReference>
<keyword evidence="4 6" id="KW-0378">Hydrolase</keyword>
<dbReference type="EMBL" id="SNUX01000001">
    <property type="protein sequence ID" value="TES51525.1"/>
    <property type="molecule type" value="Genomic_DNA"/>
</dbReference>
<dbReference type="PROSITE" id="PS00893">
    <property type="entry name" value="NUDIX_BOX"/>
    <property type="match status" value="1"/>
</dbReference>
<sequence>MQRITNCILTSKEQCLLLQKPSKGWWVAPGGKMEPTETIQEAAIRELKEETGLLVMQPELQAVTTMVIVNEDDSIQNEWMMFTFKAVEASGQLFKHSPEGKLQWQPNQAYQTLPMAEGDRLIFDHVFHGEGILYSTFYYDTSHNLLKERRSSAST</sequence>
<comment type="caution">
    <text evidence="8">The sequence shown here is derived from an EMBL/GenBank/DDBJ whole genome shotgun (WGS) entry which is preliminary data.</text>
</comment>
<proteinExistence type="inferred from homology"/>
<feature type="domain" description="Nudix hydrolase" evidence="7">
    <location>
        <begin position="1"/>
        <end position="128"/>
    </location>
</feature>
<dbReference type="GO" id="GO:0046872">
    <property type="term" value="F:metal ion binding"/>
    <property type="evidence" value="ECO:0007669"/>
    <property type="project" value="UniProtKB-KW"/>
</dbReference>
<dbReference type="CDD" id="cd18886">
    <property type="entry name" value="NUDIX_MutT_Nudt1"/>
    <property type="match status" value="1"/>
</dbReference>
<organism evidence="8 9">
    <name type="scientific">Shouchella lehensis</name>
    <dbReference type="NCBI Taxonomy" id="300825"/>
    <lineage>
        <taxon>Bacteria</taxon>
        <taxon>Bacillati</taxon>
        <taxon>Bacillota</taxon>
        <taxon>Bacilli</taxon>
        <taxon>Bacillales</taxon>
        <taxon>Bacillaceae</taxon>
        <taxon>Shouchella</taxon>
    </lineage>
</organism>
<dbReference type="Gene3D" id="3.90.79.10">
    <property type="entry name" value="Nucleoside Triphosphate Pyrophosphohydrolase"/>
    <property type="match status" value="1"/>
</dbReference>
<dbReference type="InterPro" id="IPR020084">
    <property type="entry name" value="NUDIX_hydrolase_CS"/>
</dbReference>
<evidence type="ECO:0000259" key="7">
    <source>
        <dbReference type="PROSITE" id="PS51462"/>
    </source>
</evidence>
<comment type="similarity">
    <text evidence="2 6">Belongs to the Nudix hydrolase family.</text>
</comment>
<gene>
    <name evidence="8" type="ORF">E2L03_05250</name>
</gene>
<evidence type="ECO:0000256" key="3">
    <source>
        <dbReference type="ARBA" id="ARBA00022723"/>
    </source>
</evidence>
<dbReference type="GO" id="GO:0016818">
    <property type="term" value="F:hydrolase activity, acting on acid anhydrides, in phosphorus-containing anhydrides"/>
    <property type="evidence" value="ECO:0007669"/>
    <property type="project" value="TreeGrafter"/>
</dbReference>
<dbReference type="InterPro" id="IPR020476">
    <property type="entry name" value="Nudix_hydrolase"/>
</dbReference>
<name>A0A4Y7WSB3_9BACI</name>
<dbReference type="PANTHER" id="PTHR43758">
    <property type="entry name" value="7,8-DIHYDRO-8-OXOGUANINE TRIPHOSPHATASE"/>
    <property type="match status" value="1"/>
</dbReference>
<evidence type="ECO:0000256" key="2">
    <source>
        <dbReference type="ARBA" id="ARBA00005582"/>
    </source>
</evidence>
<evidence type="ECO:0000256" key="4">
    <source>
        <dbReference type="ARBA" id="ARBA00022801"/>
    </source>
</evidence>
<dbReference type="InterPro" id="IPR015797">
    <property type="entry name" value="NUDIX_hydrolase-like_dom_sf"/>
</dbReference>
<reference evidence="8 9" key="1">
    <citation type="submission" date="2019-03" db="EMBL/GenBank/DDBJ databases">
        <authorList>
            <person name="Liu G."/>
        </authorList>
    </citation>
    <scope>NUCLEOTIDE SEQUENCE [LARGE SCALE GENOMIC DNA]</scope>
    <source>
        <strain evidence="8 9">DSM 19099</strain>
    </source>
</reference>
<accession>A0A4Y7WSB3</accession>
<evidence type="ECO:0000256" key="6">
    <source>
        <dbReference type="RuleBase" id="RU003476"/>
    </source>
</evidence>
<dbReference type="PROSITE" id="PS51462">
    <property type="entry name" value="NUDIX"/>
    <property type="match status" value="1"/>
</dbReference>
<keyword evidence="5" id="KW-0460">Magnesium</keyword>
<evidence type="ECO:0000256" key="5">
    <source>
        <dbReference type="ARBA" id="ARBA00022842"/>
    </source>
</evidence>
<dbReference type="SUPFAM" id="SSF55811">
    <property type="entry name" value="Nudix"/>
    <property type="match status" value="1"/>
</dbReference>
<evidence type="ECO:0000313" key="8">
    <source>
        <dbReference type="EMBL" id="TES51525.1"/>
    </source>
</evidence>
<dbReference type="InterPro" id="IPR000086">
    <property type="entry name" value="NUDIX_hydrolase_dom"/>
</dbReference>